<dbReference type="AlphaFoldDB" id="A0A1I3QX14"/>
<dbReference type="STRING" id="1144750.SAMN05443431_10710"/>
<keyword evidence="3" id="KW-1185">Reference proteome</keyword>
<protein>
    <submittedName>
        <fullName evidence="2">Uncharacterized protein</fullName>
    </submittedName>
</protein>
<keyword evidence="1" id="KW-1133">Transmembrane helix</keyword>
<dbReference type="EMBL" id="FORM01000007">
    <property type="protein sequence ID" value="SFJ38714.1"/>
    <property type="molecule type" value="Genomic_DNA"/>
</dbReference>
<gene>
    <name evidence="2" type="ORF">SAMN05443431_10710</name>
</gene>
<dbReference type="Proteomes" id="UP000199559">
    <property type="component" value="Unassembled WGS sequence"/>
</dbReference>
<keyword evidence="1" id="KW-0812">Transmembrane</keyword>
<feature type="transmembrane region" description="Helical" evidence="1">
    <location>
        <begin position="30"/>
        <end position="51"/>
    </location>
</feature>
<reference evidence="3" key="1">
    <citation type="submission" date="2016-10" db="EMBL/GenBank/DDBJ databases">
        <authorList>
            <person name="Varghese N."/>
            <person name="Submissions S."/>
        </authorList>
    </citation>
    <scope>NUCLEOTIDE SEQUENCE [LARGE SCALE GENOMIC DNA]</scope>
    <source>
        <strain evidence="3">DSM 28881</strain>
    </source>
</reference>
<proteinExistence type="predicted"/>
<evidence type="ECO:0000313" key="2">
    <source>
        <dbReference type="EMBL" id="SFJ38714.1"/>
    </source>
</evidence>
<organism evidence="2 3">
    <name type="scientific">Olleya namhaensis</name>
    <dbReference type="NCBI Taxonomy" id="1144750"/>
    <lineage>
        <taxon>Bacteria</taxon>
        <taxon>Pseudomonadati</taxon>
        <taxon>Bacteroidota</taxon>
        <taxon>Flavobacteriia</taxon>
        <taxon>Flavobacteriales</taxon>
        <taxon>Flavobacteriaceae</taxon>
    </lineage>
</organism>
<sequence>MKKYILSGLISGLVFALIMAGWDYYKELPFSVIKFIAHLVLFAALNGYLTYRRDHKKLNK</sequence>
<accession>A0A1I3QX14</accession>
<evidence type="ECO:0000313" key="3">
    <source>
        <dbReference type="Proteomes" id="UP000199559"/>
    </source>
</evidence>
<keyword evidence="1" id="KW-0472">Membrane</keyword>
<name>A0A1I3QX14_9FLAO</name>
<evidence type="ECO:0000256" key="1">
    <source>
        <dbReference type="SAM" id="Phobius"/>
    </source>
</evidence>
<dbReference type="RefSeq" id="WP_090840685.1">
    <property type="nucleotide sequence ID" value="NZ_CANKYB010000017.1"/>
</dbReference>